<dbReference type="AlphaFoldDB" id="K2FX58"/>
<sequence length="144" mass="17471">MKKQHLRWFTLIETIIAMAIIWVVVLAVFRSYIYMMNVNRQLSEDLNFNNFNLYVSSLFVTAKSPNFPIWTPFYLYFTWSNFVDTTADSKYSSWWLDFFSDESEESTHSIIKSWTWILNWVQYDFYEINASDSNRNNEKNYVIR</sequence>
<keyword evidence="1" id="KW-0472">Membrane</keyword>
<keyword evidence="1" id="KW-1133">Transmembrane helix</keyword>
<evidence type="ECO:0000313" key="2">
    <source>
        <dbReference type="EMBL" id="EKE27533.1"/>
    </source>
</evidence>
<evidence type="ECO:0000256" key="1">
    <source>
        <dbReference type="SAM" id="Phobius"/>
    </source>
</evidence>
<keyword evidence="1" id="KW-0812">Transmembrane</keyword>
<organism evidence="2">
    <name type="scientific">uncultured bacterium</name>
    <name type="common">gcode 4</name>
    <dbReference type="NCBI Taxonomy" id="1234023"/>
    <lineage>
        <taxon>Bacteria</taxon>
        <taxon>environmental samples</taxon>
    </lineage>
</organism>
<dbReference type="EMBL" id="AMFJ01000470">
    <property type="protein sequence ID" value="EKE27533.1"/>
    <property type="molecule type" value="Genomic_DNA"/>
</dbReference>
<protein>
    <submittedName>
        <fullName evidence="2">Uncharacterized protein</fullName>
    </submittedName>
</protein>
<accession>K2FX58</accession>
<gene>
    <name evidence="2" type="ORF">ACD_3C00196G0026</name>
</gene>
<reference evidence="2" key="1">
    <citation type="journal article" date="2012" name="Science">
        <title>Fermentation, hydrogen, and sulfur metabolism in multiple uncultivated bacterial phyla.</title>
        <authorList>
            <person name="Wrighton K.C."/>
            <person name="Thomas B.C."/>
            <person name="Sharon I."/>
            <person name="Miller C.S."/>
            <person name="Castelle C.J."/>
            <person name="VerBerkmoes N.C."/>
            <person name="Wilkins M.J."/>
            <person name="Hettich R.L."/>
            <person name="Lipton M.S."/>
            <person name="Williams K.H."/>
            <person name="Long P.E."/>
            <person name="Banfield J.F."/>
        </authorList>
    </citation>
    <scope>NUCLEOTIDE SEQUENCE [LARGE SCALE GENOMIC DNA]</scope>
</reference>
<proteinExistence type="predicted"/>
<comment type="caution">
    <text evidence="2">The sequence shown here is derived from an EMBL/GenBank/DDBJ whole genome shotgun (WGS) entry which is preliminary data.</text>
</comment>
<feature type="transmembrane region" description="Helical" evidence="1">
    <location>
        <begin position="6"/>
        <end position="29"/>
    </location>
</feature>
<name>K2FX58_9BACT</name>